<evidence type="ECO:0000313" key="2">
    <source>
        <dbReference type="EMBL" id="SHJ55527.1"/>
    </source>
</evidence>
<dbReference type="Proteomes" id="UP000184512">
    <property type="component" value="Unassembled WGS sequence"/>
</dbReference>
<keyword evidence="1" id="KW-0812">Transmembrane</keyword>
<keyword evidence="1" id="KW-0472">Membrane</keyword>
<keyword evidence="3" id="KW-1185">Reference proteome</keyword>
<organism evidence="2 3">
    <name type="scientific">Tessaracoccus bendigoensis DSM 12906</name>
    <dbReference type="NCBI Taxonomy" id="1123357"/>
    <lineage>
        <taxon>Bacteria</taxon>
        <taxon>Bacillati</taxon>
        <taxon>Actinomycetota</taxon>
        <taxon>Actinomycetes</taxon>
        <taxon>Propionibacteriales</taxon>
        <taxon>Propionibacteriaceae</taxon>
        <taxon>Tessaracoccus</taxon>
    </lineage>
</organism>
<name>A0A1M6K9H4_9ACTN</name>
<keyword evidence="1" id="KW-1133">Transmembrane helix</keyword>
<reference evidence="2 3" key="1">
    <citation type="submission" date="2016-11" db="EMBL/GenBank/DDBJ databases">
        <authorList>
            <person name="Jaros S."/>
            <person name="Januszkiewicz K."/>
            <person name="Wedrychowicz H."/>
        </authorList>
    </citation>
    <scope>NUCLEOTIDE SEQUENCE [LARGE SCALE GENOMIC DNA]</scope>
    <source>
        <strain evidence="2 3">DSM 12906</strain>
    </source>
</reference>
<sequence>MWETLVAVLIGGAMSLTGVWLTNHLSIRERRKERLAVADAERCAFARSTLTDLNIAITNTMRDTAVVHFADSDAARETGVYAVDIALAGSQCSAQH</sequence>
<evidence type="ECO:0000256" key="1">
    <source>
        <dbReference type="SAM" id="Phobius"/>
    </source>
</evidence>
<protein>
    <submittedName>
        <fullName evidence="2">Uncharacterized protein</fullName>
    </submittedName>
</protein>
<dbReference type="EMBL" id="FQZG01000058">
    <property type="protein sequence ID" value="SHJ55527.1"/>
    <property type="molecule type" value="Genomic_DNA"/>
</dbReference>
<feature type="transmembrane region" description="Helical" evidence="1">
    <location>
        <begin position="6"/>
        <end position="25"/>
    </location>
</feature>
<gene>
    <name evidence="2" type="ORF">SAMN02745244_02759</name>
</gene>
<dbReference type="AlphaFoldDB" id="A0A1M6K9H4"/>
<proteinExistence type="predicted"/>
<accession>A0A1M6K9H4</accession>
<evidence type="ECO:0000313" key="3">
    <source>
        <dbReference type="Proteomes" id="UP000184512"/>
    </source>
</evidence>